<feature type="transmembrane region" description="Helical" evidence="7">
    <location>
        <begin position="32"/>
        <end position="55"/>
    </location>
</feature>
<keyword evidence="10" id="KW-1185">Reference proteome</keyword>
<dbReference type="RefSeq" id="WP_370441182.1">
    <property type="nucleotide sequence ID" value="NZ_JBGFTU010000009.1"/>
</dbReference>
<dbReference type="Pfam" id="PF13396">
    <property type="entry name" value="PLDc_N"/>
    <property type="match status" value="1"/>
</dbReference>
<keyword evidence="2" id="KW-1003">Cell membrane</keyword>
<dbReference type="EMBL" id="JBGFTU010000009">
    <property type="protein sequence ID" value="MEZ0164936.1"/>
    <property type="molecule type" value="Genomic_DNA"/>
</dbReference>
<organism evidence="9 10">
    <name type="scientific">Kineococcus halophytocola</name>
    <dbReference type="NCBI Taxonomy" id="3234027"/>
    <lineage>
        <taxon>Bacteria</taxon>
        <taxon>Bacillati</taxon>
        <taxon>Actinomycetota</taxon>
        <taxon>Actinomycetes</taxon>
        <taxon>Kineosporiales</taxon>
        <taxon>Kineosporiaceae</taxon>
        <taxon>Kineococcus</taxon>
    </lineage>
</organism>
<evidence type="ECO:0000259" key="8">
    <source>
        <dbReference type="Pfam" id="PF13396"/>
    </source>
</evidence>
<keyword evidence="5 7" id="KW-0472">Membrane</keyword>
<comment type="caution">
    <text evidence="9">The sequence shown here is derived from an EMBL/GenBank/DDBJ whole genome shotgun (WGS) entry which is preliminary data.</text>
</comment>
<keyword evidence="3 7" id="KW-0812">Transmembrane</keyword>
<name>A0ABV4H051_9ACTN</name>
<dbReference type="InterPro" id="IPR027379">
    <property type="entry name" value="CLS_N"/>
</dbReference>
<evidence type="ECO:0000256" key="7">
    <source>
        <dbReference type="SAM" id="Phobius"/>
    </source>
</evidence>
<sequence length="85" mass="9284">MTRLVPLVLVLALTVWCLVSIAQAPEGTLRNLPRWAWVLLVLLVPLVGGIAYVVAGRPTDQPPRPHGSRPAPRGPDDDEEFLRGL</sequence>
<evidence type="ECO:0000256" key="4">
    <source>
        <dbReference type="ARBA" id="ARBA00022989"/>
    </source>
</evidence>
<evidence type="ECO:0000256" key="1">
    <source>
        <dbReference type="ARBA" id="ARBA00004651"/>
    </source>
</evidence>
<accession>A0ABV4H051</accession>
<evidence type="ECO:0000256" key="2">
    <source>
        <dbReference type="ARBA" id="ARBA00022475"/>
    </source>
</evidence>
<feature type="compositionally biased region" description="Acidic residues" evidence="6">
    <location>
        <begin position="76"/>
        <end position="85"/>
    </location>
</feature>
<dbReference type="Proteomes" id="UP001565927">
    <property type="component" value="Unassembled WGS sequence"/>
</dbReference>
<gene>
    <name evidence="9" type="ORF">AB2L27_09180</name>
</gene>
<protein>
    <submittedName>
        <fullName evidence="9">PLDc N-terminal domain-containing protein</fullName>
    </submittedName>
</protein>
<keyword evidence="4 7" id="KW-1133">Transmembrane helix</keyword>
<reference evidence="9 10" key="1">
    <citation type="submission" date="2024-07" db="EMBL/GenBank/DDBJ databases">
        <authorList>
            <person name="Thanompreechachai J."/>
            <person name="Duangmal K."/>
        </authorList>
    </citation>
    <scope>NUCLEOTIDE SEQUENCE [LARGE SCALE GENOMIC DNA]</scope>
    <source>
        <strain evidence="9 10">LSe6-4</strain>
    </source>
</reference>
<comment type="subcellular location">
    <subcellularLocation>
        <location evidence="1">Cell membrane</location>
        <topology evidence="1">Multi-pass membrane protein</topology>
    </subcellularLocation>
</comment>
<evidence type="ECO:0000313" key="9">
    <source>
        <dbReference type="EMBL" id="MEZ0164936.1"/>
    </source>
</evidence>
<evidence type="ECO:0000256" key="5">
    <source>
        <dbReference type="ARBA" id="ARBA00023136"/>
    </source>
</evidence>
<proteinExistence type="predicted"/>
<feature type="region of interest" description="Disordered" evidence="6">
    <location>
        <begin position="57"/>
        <end position="85"/>
    </location>
</feature>
<feature type="domain" description="Cardiolipin synthase N-terminal" evidence="8">
    <location>
        <begin position="12"/>
        <end position="57"/>
    </location>
</feature>
<evidence type="ECO:0000256" key="6">
    <source>
        <dbReference type="SAM" id="MobiDB-lite"/>
    </source>
</evidence>
<evidence type="ECO:0000313" key="10">
    <source>
        <dbReference type="Proteomes" id="UP001565927"/>
    </source>
</evidence>
<evidence type="ECO:0000256" key="3">
    <source>
        <dbReference type="ARBA" id="ARBA00022692"/>
    </source>
</evidence>